<reference evidence="2" key="1">
    <citation type="submission" date="2020-01" db="EMBL/GenBank/DDBJ databases">
        <title>Draft genome sequence of the Termite Coptotermes fromosanus.</title>
        <authorList>
            <person name="Itakura S."/>
            <person name="Yosikawa Y."/>
            <person name="Umezawa K."/>
        </authorList>
    </citation>
    <scope>NUCLEOTIDE SEQUENCE [LARGE SCALE GENOMIC DNA]</scope>
</reference>
<dbReference type="AlphaFoldDB" id="A0A6L2PK18"/>
<dbReference type="InParanoid" id="A0A6L2PK18"/>
<evidence type="ECO:0000313" key="2">
    <source>
        <dbReference type="Proteomes" id="UP000502823"/>
    </source>
</evidence>
<sequence>MLCLPATPHSATGFAPFELMFGRIANLPGYLQKPPERVNYNLDSYAKELKQRLQHSYAVAKARLEAAKKRTKDYYDKQIHVPKFRVGDLVLLQHESPRKNRSRKLGPSWTGPYTIKDIKGMSLTLCVTCFLITGGGSLDFRLEGIPESPGLYYEHVGEARLSSSEWKILSYIDLTQVGANFDVKRYAKFKIDFCETHERSDWANLTECKASIRHVDRKIERLELVRGILRDLIKQDDNSVRSRRGLFGYIGTISRTLFGTLDEDDGKFYTDKISQLEQEQASFLRLPKEQVVLVKATLKTVNRTLHDVAYNKQILEKGLSDIKKRIIKEGGTLNMQLGYTSMLITLNDHALKLDRAIEELQDQYSILIDAAIHAHRGIMQPQLISPRKILQIMKDNQDSFPRDQSLPIPLSSEYIPQLLQLIDLDVFVQGSFYFTLFTLPLVSHLSYNAYHIHVFPSKINGTALKFIFVQPEKEIIMTHLQGNTWWYVAPHPEHFTILCPGQDPTDVTINGLGKVTFLKPCTGYGNSVVIQAHAITKVNDTDKDIIQPVRLDYDCYYEPEMQIITGLKIIGATEFGCCVTSDEALVMSYARRI</sequence>
<dbReference type="InterPro" id="IPR022048">
    <property type="entry name" value="Envelope_fusion-like"/>
</dbReference>
<evidence type="ECO:0000313" key="1">
    <source>
        <dbReference type="EMBL" id="GFG32921.1"/>
    </source>
</evidence>
<accession>A0A6L2PK18</accession>
<dbReference type="OrthoDB" id="6628329at2759"/>
<keyword evidence="2" id="KW-1185">Reference proteome</keyword>
<gene>
    <name evidence="1" type="ORF">Cfor_11527</name>
</gene>
<proteinExistence type="predicted"/>
<dbReference type="Pfam" id="PF12259">
    <property type="entry name" value="Baculo_F"/>
    <property type="match status" value="1"/>
</dbReference>
<organism evidence="1 2">
    <name type="scientific">Coptotermes formosanus</name>
    <name type="common">Formosan subterranean termite</name>
    <dbReference type="NCBI Taxonomy" id="36987"/>
    <lineage>
        <taxon>Eukaryota</taxon>
        <taxon>Metazoa</taxon>
        <taxon>Ecdysozoa</taxon>
        <taxon>Arthropoda</taxon>
        <taxon>Hexapoda</taxon>
        <taxon>Insecta</taxon>
        <taxon>Pterygota</taxon>
        <taxon>Neoptera</taxon>
        <taxon>Polyneoptera</taxon>
        <taxon>Dictyoptera</taxon>
        <taxon>Blattodea</taxon>
        <taxon>Blattoidea</taxon>
        <taxon>Termitoidae</taxon>
        <taxon>Rhinotermitidae</taxon>
        <taxon>Coptotermes</taxon>
    </lineage>
</organism>
<comment type="caution">
    <text evidence="1">The sequence shown here is derived from an EMBL/GenBank/DDBJ whole genome shotgun (WGS) entry which is preliminary data.</text>
</comment>
<dbReference type="Proteomes" id="UP000502823">
    <property type="component" value="Unassembled WGS sequence"/>
</dbReference>
<dbReference type="EMBL" id="BLKM01004955">
    <property type="protein sequence ID" value="GFG32921.1"/>
    <property type="molecule type" value="Genomic_DNA"/>
</dbReference>
<protein>
    <submittedName>
        <fullName evidence="1">Uncharacterized protein</fullName>
    </submittedName>
</protein>
<name>A0A6L2PK18_COPFO</name>